<comment type="caution">
    <text evidence="3">The sequence shown here is derived from an EMBL/GenBank/DDBJ whole genome shotgun (WGS) entry which is preliminary data.</text>
</comment>
<reference evidence="3" key="2">
    <citation type="submission" date="2023-06" db="EMBL/GenBank/DDBJ databases">
        <authorList>
            <person name="Ma L."/>
            <person name="Liu K.-W."/>
            <person name="Li Z."/>
            <person name="Hsiao Y.-Y."/>
            <person name="Qi Y."/>
            <person name="Fu T."/>
            <person name="Tang G."/>
            <person name="Zhang D."/>
            <person name="Sun W.-H."/>
            <person name="Liu D.-K."/>
            <person name="Li Y."/>
            <person name="Chen G.-Z."/>
            <person name="Liu X.-D."/>
            <person name="Liao X.-Y."/>
            <person name="Jiang Y.-T."/>
            <person name="Yu X."/>
            <person name="Hao Y."/>
            <person name="Huang J."/>
            <person name="Zhao X.-W."/>
            <person name="Ke S."/>
            <person name="Chen Y.-Y."/>
            <person name="Wu W.-L."/>
            <person name="Hsu J.-L."/>
            <person name="Lin Y.-F."/>
            <person name="Huang M.-D."/>
            <person name="Li C.-Y."/>
            <person name="Huang L."/>
            <person name="Wang Z.-W."/>
            <person name="Zhao X."/>
            <person name="Zhong W.-Y."/>
            <person name="Peng D.-H."/>
            <person name="Ahmad S."/>
            <person name="Lan S."/>
            <person name="Zhang J.-S."/>
            <person name="Tsai W.-C."/>
            <person name="Van De Peer Y."/>
            <person name="Liu Z.-J."/>
        </authorList>
    </citation>
    <scope>NUCLEOTIDE SEQUENCE</scope>
    <source>
        <strain evidence="3">CP</strain>
        <tissue evidence="3">Leaves</tissue>
    </source>
</reference>
<accession>A0AAV9EYP7</accession>
<organism evidence="3 4">
    <name type="scientific">Acorus calamus</name>
    <name type="common">Sweet flag</name>
    <dbReference type="NCBI Taxonomy" id="4465"/>
    <lineage>
        <taxon>Eukaryota</taxon>
        <taxon>Viridiplantae</taxon>
        <taxon>Streptophyta</taxon>
        <taxon>Embryophyta</taxon>
        <taxon>Tracheophyta</taxon>
        <taxon>Spermatophyta</taxon>
        <taxon>Magnoliopsida</taxon>
        <taxon>Liliopsida</taxon>
        <taxon>Acoraceae</taxon>
        <taxon>Acorus</taxon>
    </lineage>
</organism>
<dbReference type="Pfam" id="PF11793">
    <property type="entry name" value="FANCL_C"/>
    <property type="match status" value="1"/>
</dbReference>
<evidence type="ECO:0000259" key="1">
    <source>
        <dbReference type="Pfam" id="PF11793"/>
    </source>
</evidence>
<feature type="domain" description="FANCL UBC-like" evidence="2">
    <location>
        <begin position="51"/>
        <end position="86"/>
    </location>
</feature>
<dbReference type="InterPro" id="IPR026848">
    <property type="entry name" value="Fancl"/>
</dbReference>
<dbReference type="GO" id="GO:0036297">
    <property type="term" value="P:interstrand cross-link repair"/>
    <property type="evidence" value="ECO:0007669"/>
    <property type="project" value="InterPro"/>
</dbReference>
<keyword evidence="4" id="KW-1185">Reference proteome</keyword>
<dbReference type="GO" id="GO:0043240">
    <property type="term" value="C:Fanconi anaemia nuclear complex"/>
    <property type="evidence" value="ECO:0007669"/>
    <property type="project" value="InterPro"/>
</dbReference>
<dbReference type="PANTHER" id="PTHR13206:SF0">
    <property type="entry name" value="E3 UBIQUITIN-PROTEIN LIGASE FANCL"/>
    <property type="match status" value="1"/>
</dbReference>
<dbReference type="InterPro" id="IPR043003">
    <property type="entry name" value="FANCL_d3_sf"/>
</dbReference>
<evidence type="ECO:0000313" key="4">
    <source>
        <dbReference type="Proteomes" id="UP001180020"/>
    </source>
</evidence>
<dbReference type="InterPro" id="IPR026850">
    <property type="entry name" value="FANCL_C"/>
</dbReference>
<name>A0AAV9EYP7_ACOCL</name>
<evidence type="ECO:0000259" key="2">
    <source>
        <dbReference type="Pfam" id="PF18891"/>
    </source>
</evidence>
<gene>
    <name evidence="3" type="ORF">QJS10_CPA05g01680</name>
</gene>
<protein>
    <submittedName>
        <fullName evidence="3">Uncharacterized protein</fullName>
    </submittedName>
</protein>
<dbReference type="Gene3D" id="3.10.110.20">
    <property type="entry name" value="RWD domain-like"/>
    <property type="match status" value="1"/>
</dbReference>
<dbReference type="Proteomes" id="UP001180020">
    <property type="component" value="Unassembled WGS sequence"/>
</dbReference>
<evidence type="ECO:0000313" key="3">
    <source>
        <dbReference type="EMBL" id="KAK1317805.1"/>
    </source>
</evidence>
<dbReference type="EMBL" id="JAUJYO010000005">
    <property type="protein sequence ID" value="KAK1317805.1"/>
    <property type="molecule type" value="Genomic_DNA"/>
</dbReference>
<proteinExistence type="predicted"/>
<feature type="domain" description="FANCL C-terminal" evidence="1">
    <location>
        <begin position="90"/>
        <end position="124"/>
    </location>
</feature>
<dbReference type="GO" id="GO:0006513">
    <property type="term" value="P:protein monoubiquitination"/>
    <property type="evidence" value="ECO:0007669"/>
    <property type="project" value="TreeGrafter"/>
</dbReference>
<dbReference type="Pfam" id="PF18891">
    <property type="entry name" value="FANCL_d3"/>
    <property type="match status" value="1"/>
</dbReference>
<dbReference type="InterPro" id="IPR044037">
    <property type="entry name" value="FANCL_d3"/>
</dbReference>
<dbReference type="SMART" id="SM01197">
    <property type="entry name" value="FANCL_C"/>
    <property type="match status" value="1"/>
</dbReference>
<dbReference type="PANTHER" id="PTHR13206">
    <property type="entry name" value="UBIQUITIN LIGASE PROTEIN PHF9 FANCONI ANEMIA GROUP L PROTEIN"/>
    <property type="match status" value="1"/>
</dbReference>
<reference evidence="3" key="1">
    <citation type="journal article" date="2023" name="Nat. Commun.">
        <title>Diploid and tetraploid genomes of Acorus and the evolution of monocots.</title>
        <authorList>
            <person name="Ma L."/>
            <person name="Liu K.W."/>
            <person name="Li Z."/>
            <person name="Hsiao Y.Y."/>
            <person name="Qi Y."/>
            <person name="Fu T."/>
            <person name="Tang G.D."/>
            <person name="Zhang D."/>
            <person name="Sun W.H."/>
            <person name="Liu D.K."/>
            <person name="Li Y."/>
            <person name="Chen G.Z."/>
            <person name="Liu X.D."/>
            <person name="Liao X.Y."/>
            <person name="Jiang Y.T."/>
            <person name="Yu X."/>
            <person name="Hao Y."/>
            <person name="Huang J."/>
            <person name="Zhao X.W."/>
            <person name="Ke S."/>
            <person name="Chen Y.Y."/>
            <person name="Wu W.L."/>
            <person name="Hsu J.L."/>
            <person name="Lin Y.F."/>
            <person name="Huang M.D."/>
            <person name="Li C.Y."/>
            <person name="Huang L."/>
            <person name="Wang Z.W."/>
            <person name="Zhao X."/>
            <person name="Zhong W.Y."/>
            <person name="Peng D.H."/>
            <person name="Ahmad S."/>
            <person name="Lan S."/>
            <person name="Zhang J.S."/>
            <person name="Tsai W.C."/>
            <person name="Van de Peer Y."/>
            <person name="Liu Z.J."/>
        </authorList>
    </citation>
    <scope>NUCLEOTIDE SEQUENCE</scope>
    <source>
        <strain evidence="3">CP</strain>
    </source>
</reference>
<dbReference type="AlphaFoldDB" id="A0AAV9EYP7"/>
<dbReference type="GO" id="GO:0061630">
    <property type="term" value="F:ubiquitin protein ligase activity"/>
    <property type="evidence" value="ECO:0007669"/>
    <property type="project" value="TreeGrafter"/>
</dbReference>
<sequence length="124" mass="14008">MEVGGQVVLATNINECGSPIIVCMDVHTKQQHPQPLLSGGDLRDPSEKLEEFWSTMDDIDRHLLVVDPRQASRATTYRRVDLNDELEDQSGSPPDYTCDNPNCSRAVHSLCLRDWLRSITTTRQ</sequence>